<evidence type="ECO:0000313" key="3">
    <source>
        <dbReference type="Proteomes" id="UP000824169"/>
    </source>
</evidence>
<dbReference type="NCBIfam" id="TIGR02860">
    <property type="entry name" value="spore_IV_B"/>
    <property type="match status" value="1"/>
</dbReference>
<organism evidence="2 3">
    <name type="scientific">Candidatus Scatomonas pullistercoris</name>
    <dbReference type="NCBI Taxonomy" id="2840920"/>
    <lineage>
        <taxon>Bacteria</taxon>
        <taxon>Bacillati</taxon>
        <taxon>Bacillota</taxon>
        <taxon>Clostridia</taxon>
        <taxon>Lachnospirales</taxon>
        <taxon>Lachnospiraceae</taxon>
        <taxon>Lachnospiraceae incertae sedis</taxon>
        <taxon>Candidatus Scatomonas</taxon>
    </lineage>
</organism>
<comment type="caution">
    <text evidence="2">The sequence shown here is derived from an EMBL/GenBank/DDBJ whole genome shotgun (WGS) entry which is preliminary data.</text>
</comment>
<proteinExistence type="predicted"/>
<dbReference type="EC" id="3.4.21.116" evidence="2"/>
<reference evidence="2" key="2">
    <citation type="journal article" date="2021" name="PeerJ">
        <title>Extensive microbial diversity within the chicken gut microbiome revealed by metagenomics and culture.</title>
        <authorList>
            <person name="Gilroy R."/>
            <person name="Ravi A."/>
            <person name="Getino M."/>
            <person name="Pursley I."/>
            <person name="Horton D.L."/>
            <person name="Alikhan N.F."/>
            <person name="Baker D."/>
            <person name="Gharbi K."/>
            <person name="Hall N."/>
            <person name="Watson M."/>
            <person name="Adriaenssens E.M."/>
            <person name="Foster-Nyarko E."/>
            <person name="Jarju S."/>
            <person name="Secka A."/>
            <person name="Antonio M."/>
            <person name="Oren A."/>
            <person name="Chaudhuri R.R."/>
            <person name="La Ragione R."/>
            <person name="Hildebrand F."/>
            <person name="Pallen M.J."/>
        </authorList>
    </citation>
    <scope>NUCLEOTIDE SEQUENCE</scope>
    <source>
        <strain evidence="2">CHK188-20938</strain>
    </source>
</reference>
<dbReference type="PROSITE" id="PS51494">
    <property type="entry name" value="SPOIVB"/>
    <property type="match status" value="1"/>
</dbReference>
<dbReference type="GO" id="GO:0016787">
    <property type="term" value="F:hydrolase activity"/>
    <property type="evidence" value="ECO:0007669"/>
    <property type="project" value="UniProtKB-KW"/>
</dbReference>
<dbReference type="EMBL" id="DVOO01000011">
    <property type="protein sequence ID" value="HIV25017.1"/>
    <property type="molecule type" value="Genomic_DNA"/>
</dbReference>
<dbReference type="Gene3D" id="2.30.42.10">
    <property type="match status" value="1"/>
</dbReference>
<name>A0A9D1TAU6_9FIRM</name>
<dbReference type="Pfam" id="PF05580">
    <property type="entry name" value="Peptidase_S55"/>
    <property type="match status" value="1"/>
</dbReference>
<sequence>MAERKQRYRRLLLLFLALGLAGLFFFPRPAMASENGRRTVRICGAPVGIYMETRGVLILDAGELEMADGSTRSPAENIVKSGDYIQKANGRELEGKQQLADLVAASGGSDMVLEVWRQGENVKLQLTPVMTADGSYKLGIWVRDNIQGIGTLTYVEEDGSFGALGHGISDVDVGEILAVGGGELYRADILSVVKGQDGIPGELKGVIRYYPEERIGEITDNSVMGIHGTLSEQGISSLPLRSVEISGKEEVRTGPASLLCMTDGTVQEYAIEITQIDWNKQDTNKCFTIRVTDPELLERTGGIVQGMSGSPILQDGRLMGAVTHVLVNDPAQGYGIFIENMLEAAG</sequence>
<accession>A0A9D1TAU6</accession>
<reference evidence="2" key="1">
    <citation type="submission" date="2020-10" db="EMBL/GenBank/DDBJ databases">
        <authorList>
            <person name="Gilroy R."/>
        </authorList>
    </citation>
    <scope>NUCLEOTIDE SEQUENCE</scope>
    <source>
        <strain evidence="2">CHK188-20938</strain>
    </source>
</reference>
<dbReference type="InterPro" id="IPR008763">
    <property type="entry name" value="Peptidase_S55"/>
</dbReference>
<feature type="domain" description="Peptidase S55" evidence="1">
    <location>
        <begin position="120"/>
        <end position="346"/>
    </location>
</feature>
<dbReference type="InterPro" id="IPR014219">
    <property type="entry name" value="SpoIVB"/>
</dbReference>
<dbReference type="InterPro" id="IPR036034">
    <property type="entry name" value="PDZ_sf"/>
</dbReference>
<evidence type="ECO:0000313" key="2">
    <source>
        <dbReference type="EMBL" id="HIV25017.1"/>
    </source>
</evidence>
<dbReference type="Proteomes" id="UP000824169">
    <property type="component" value="Unassembled WGS sequence"/>
</dbReference>
<protein>
    <submittedName>
        <fullName evidence="2">SpoIVB peptidase</fullName>
        <ecNumber evidence="2">3.4.21.116</ecNumber>
    </submittedName>
</protein>
<keyword evidence="2" id="KW-0378">Hydrolase</keyword>
<dbReference type="SUPFAM" id="SSF50156">
    <property type="entry name" value="PDZ domain-like"/>
    <property type="match status" value="1"/>
</dbReference>
<evidence type="ECO:0000259" key="1">
    <source>
        <dbReference type="PROSITE" id="PS51494"/>
    </source>
</evidence>
<gene>
    <name evidence="2" type="primary">spoIVB</name>
    <name evidence="2" type="ORF">IAB71_04390</name>
</gene>
<dbReference type="AlphaFoldDB" id="A0A9D1TAU6"/>